<dbReference type="AlphaFoldDB" id="A0A392V8Z3"/>
<feature type="compositionally biased region" description="Gly residues" evidence="1">
    <location>
        <begin position="10"/>
        <end position="24"/>
    </location>
</feature>
<evidence type="ECO:0000256" key="1">
    <source>
        <dbReference type="SAM" id="MobiDB-lite"/>
    </source>
</evidence>
<evidence type="ECO:0000313" key="2">
    <source>
        <dbReference type="EMBL" id="MCI83922.1"/>
    </source>
</evidence>
<reference evidence="2 3" key="1">
    <citation type="journal article" date="2018" name="Front. Plant Sci.">
        <title>Red Clover (Trifolium pratense) and Zigzag Clover (T. medium) - A Picture of Genomic Similarities and Differences.</title>
        <authorList>
            <person name="Dluhosova J."/>
            <person name="Istvanek J."/>
            <person name="Nedelnik J."/>
            <person name="Repkova J."/>
        </authorList>
    </citation>
    <scope>NUCLEOTIDE SEQUENCE [LARGE SCALE GENOMIC DNA]</scope>
    <source>
        <strain evidence="3">cv. 10/8</strain>
        <tissue evidence="2">Leaf</tissue>
    </source>
</reference>
<keyword evidence="3" id="KW-1185">Reference proteome</keyword>
<protein>
    <submittedName>
        <fullName evidence="2">Uncharacterized protein</fullName>
    </submittedName>
</protein>
<accession>A0A392V8Z3</accession>
<sequence length="73" mass="7549">GKFGPFRGRGSCGGRSRGGGGRGNGRSFVQCQICYKTGHDASYCYYRLSAPPQIDGYGAYGGGYGGYGAPPNV</sequence>
<organism evidence="2 3">
    <name type="scientific">Trifolium medium</name>
    <dbReference type="NCBI Taxonomy" id="97028"/>
    <lineage>
        <taxon>Eukaryota</taxon>
        <taxon>Viridiplantae</taxon>
        <taxon>Streptophyta</taxon>
        <taxon>Embryophyta</taxon>
        <taxon>Tracheophyta</taxon>
        <taxon>Spermatophyta</taxon>
        <taxon>Magnoliopsida</taxon>
        <taxon>eudicotyledons</taxon>
        <taxon>Gunneridae</taxon>
        <taxon>Pentapetalae</taxon>
        <taxon>rosids</taxon>
        <taxon>fabids</taxon>
        <taxon>Fabales</taxon>
        <taxon>Fabaceae</taxon>
        <taxon>Papilionoideae</taxon>
        <taxon>50 kb inversion clade</taxon>
        <taxon>NPAAA clade</taxon>
        <taxon>Hologalegina</taxon>
        <taxon>IRL clade</taxon>
        <taxon>Trifolieae</taxon>
        <taxon>Trifolium</taxon>
    </lineage>
</organism>
<feature type="non-terminal residue" evidence="2">
    <location>
        <position position="1"/>
    </location>
</feature>
<name>A0A392V8Z3_9FABA</name>
<comment type="caution">
    <text evidence="2">The sequence shown here is derived from an EMBL/GenBank/DDBJ whole genome shotgun (WGS) entry which is preliminary data.</text>
</comment>
<evidence type="ECO:0000313" key="3">
    <source>
        <dbReference type="Proteomes" id="UP000265520"/>
    </source>
</evidence>
<dbReference type="Proteomes" id="UP000265520">
    <property type="component" value="Unassembled WGS sequence"/>
</dbReference>
<feature type="non-terminal residue" evidence="2">
    <location>
        <position position="73"/>
    </location>
</feature>
<dbReference type="EMBL" id="LXQA011078509">
    <property type="protein sequence ID" value="MCI83922.1"/>
    <property type="molecule type" value="Genomic_DNA"/>
</dbReference>
<feature type="region of interest" description="Disordered" evidence="1">
    <location>
        <begin position="1"/>
        <end position="25"/>
    </location>
</feature>
<proteinExistence type="predicted"/>